<dbReference type="InterPro" id="IPR021109">
    <property type="entry name" value="Peptidase_aspartic_dom_sf"/>
</dbReference>
<evidence type="ECO:0000259" key="2">
    <source>
        <dbReference type="PROSITE" id="PS51767"/>
    </source>
</evidence>
<keyword evidence="1" id="KW-0812">Transmembrane</keyword>
<reference evidence="3 4" key="1">
    <citation type="journal article" date="2022" name="G3 (Bethesda)">
        <title>Enemy or ally: a genomic approach to elucidate the lifestyle of Phyllosticta citrichinaensis.</title>
        <authorList>
            <person name="Buijs V.A."/>
            <person name="Groenewald J.Z."/>
            <person name="Haridas S."/>
            <person name="LaButti K.M."/>
            <person name="Lipzen A."/>
            <person name="Martin F.M."/>
            <person name="Barry K."/>
            <person name="Grigoriev I.V."/>
            <person name="Crous P.W."/>
            <person name="Seidl M.F."/>
        </authorList>
    </citation>
    <scope>NUCLEOTIDE SEQUENCE [LARGE SCALE GENOMIC DNA]</scope>
    <source>
        <strain evidence="3 4">CBS 129764</strain>
    </source>
</reference>
<sequence>STFWLNIGNSTTDIRILPSTSLSWIVAINSVGCENGPEDCQDSRGQFYDPETSAAPLGNVGMGSSTLQEPSINARLVSDYVSFPDSLNNIHAESQAIANIGQIEYWVGLLPLNPRTNSVSAISNTYLSLLQTLKDRSQIPSLSWGYTAGANYKSSKVYGSLTLGGYDSSRFDNTTKVEGAFTEDPAQDFTVSLVSITTPIFDLLTAQPTTAVIDSTLPYFYFPQDLCDKFSQNLGLTWNKTAGLYLLTEEQKNNLSTAVANMTFVLRSFSTQSGNSPLVPFVFPISAFLLNASLNEISPKLSGWSWYFPLKPAAANTSPTLGRAFLQEAYVVADYERNRFSISPVTWPDDLTYTPSYHTIHPVSESGREGLDGLSTGALAGTIVGGIIGGLILACIAFQWYRHR</sequence>
<accession>A0ABR1Y683</accession>
<comment type="caution">
    <text evidence="3">The sequence shown here is derived from an EMBL/GenBank/DDBJ whole genome shotgun (WGS) entry which is preliminary data.</text>
</comment>
<dbReference type="Proteomes" id="UP001456524">
    <property type="component" value="Unassembled WGS sequence"/>
</dbReference>
<keyword evidence="4" id="KW-1185">Reference proteome</keyword>
<feature type="non-terminal residue" evidence="3">
    <location>
        <position position="1"/>
    </location>
</feature>
<dbReference type="SUPFAM" id="SSF50630">
    <property type="entry name" value="Acid proteases"/>
    <property type="match status" value="1"/>
</dbReference>
<dbReference type="PROSITE" id="PS51767">
    <property type="entry name" value="PEPTIDASE_A1"/>
    <property type="match status" value="1"/>
</dbReference>
<dbReference type="Gene3D" id="2.40.70.10">
    <property type="entry name" value="Acid Proteases"/>
    <property type="match status" value="2"/>
</dbReference>
<evidence type="ECO:0000313" key="4">
    <source>
        <dbReference type="Proteomes" id="UP001456524"/>
    </source>
</evidence>
<gene>
    <name evidence="3" type="ORF">IWX90DRAFT_369976</name>
</gene>
<dbReference type="EMBL" id="JBBWUH010000001">
    <property type="protein sequence ID" value="KAK8177422.1"/>
    <property type="molecule type" value="Genomic_DNA"/>
</dbReference>
<organism evidence="3 4">
    <name type="scientific">Phyllosticta citrichinensis</name>
    <dbReference type="NCBI Taxonomy" id="1130410"/>
    <lineage>
        <taxon>Eukaryota</taxon>
        <taxon>Fungi</taxon>
        <taxon>Dikarya</taxon>
        <taxon>Ascomycota</taxon>
        <taxon>Pezizomycotina</taxon>
        <taxon>Dothideomycetes</taxon>
        <taxon>Dothideomycetes incertae sedis</taxon>
        <taxon>Botryosphaeriales</taxon>
        <taxon>Phyllostictaceae</taxon>
        <taxon>Phyllosticta</taxon>
    </lineage>
</organism>
<protein>
    <submittedName>
        <fullName evidence="3">Aspartic peptidase domain-containing protein</fullName>
    </submittedName>
</protein>
<keyword evidence="1" id="KW-1133">Transmembrane helix</keyword>
<feature type="transmembrane region" description="Helical" evidence="1">
    <location>
        <begin position="378"/>
        <end position="401"/>
    </location>
</feature>
<dbReference type="Pfam" id="PF00026">
    <property type="entry name" value="Asp"/>
    <property type="match status" value="1"/>
</dbReference>
<name>A0ABR1Y683_9PEZI</name>
<evidence type="ECO:0000313" key="3">
    <source>
        <dbReference type="EMBL" id="KAK8177422.1"/>
    </source>
</evidence>
<dbReference type="InterPro" id="IPR033121">
    <property type="entry name" value="PEPTIDASE_A1"/>
</dbReference>
<keyword evidence="1" id="KW-0472">Membrane</keyword>
<proteinExistence type="predicted"/>
<feature type="non-terminal residue" evidence="3">
    <location>
        <position position="404"/>
    </location>
</feature>
<feature type="domain" description="Peptidase A1" evidence="2">
    <location>
        <begin position="1"/>
        <end position="343"/>
    </location>
</feature>
<evidence type="ECO:0000256" key="1">
    <source>
        <dbReference type="SAM" id="Phobius"/>
    </source>
</evidence>